<dbReference type="InterPro" id="IPR045435">
    <property type="entry name" value="EAD7"/>
</dbReference>
<reference evidence="2" key="1">
    <citation type="submission" date="2018-06" db="EMBL/GenBank/DDBJ databases">
        <authorList>
            <person name="Zhirakovskaya E."/>
        </authorList>
    </citation>
    <scope>NUCLEOTIDE SEQUENCE</scope>
</reference>
<gene>
    <name evidence="2" type="ORF">MNBD_CHLOROFLEXI01-1588</name>
</gene>
<organism evidence="2">
    <name type="scientific">hydrothermal vent metagenome</name>
    <dbReference type="NCBI Taxonomy" id="652676"/>
    <lineage>
        <taxon>unclassified sequences</taxon>
        <taxon>metagenomes</taxon>
        <taxon>ecological metagenomes</taxon>
    </lineage>
</organism>
<dbReference type="AlphaFoldDB" id="A0A3B0V9F6"/>
<dbReference type="Pfam" id="PF19960">
    <property type="entry name" value="EAD7"/>
    <property type="match status" value="1"/>
</dbReference>
<evidence type="ECO:0000313" key="2">
    <source>
        <dbReference type="EMBL" id="VAW40225.1"/>
    </source>
</evidence>
<protein>
    <recommendedName>
        <fullName evidence="1">Effector-associated domain-containing protein</fullName>
    </recommendedName>
</protein>
<accession>A0A3B0V9F6</accession>
<sequence>MNQEYNEAGQLVKELVFNGTLQDFMNVCISFSVGLNQRFKDVPYQFVPTPRKLSEDAKTLLVVFTPDLKTGIGGEITATPWLGNKSLLKMTAYPQNWPKLEHLWTLFVDELKRRDLIEDDKGQHIVMESDTVVSKKPQPTSPTTLTLPQVGELGKLISKWFSKDELRNLSLYLSLDYENLPSDTKDNLARELVNQARRENKVPKLWEKLYEERPHVDWSQALILQVEQ</sequence>
<proteinExistence type="predicted"/>
<feature type="domain" description="Effector-associated" evidence="1">
    <location>
        <begin position="155"/>
        <end position="214"/>
    </location>
</feature>
<evidence type="ECO:0000259" key="1">
    <source>
        <dbReference type="Pfam" id="PF19960"/>
    </source>
</evidence>
<name>A0A3B0V9F6_9ZZZZ</name>
<dbReference type="EMBL" id="UOEU01000784">
    <property type="protein sequence ID" value="VAW40225.1"/>
    <property type="molecule type" value="Genomic_DNA"/>
</dbReference>